<accession>C1D488</accession>
<dbReference type="AlphaFoldDB" id="C1D488"/>
<keyword evidence="1" id="KW-0614">Plasmid</keyword>
<dbReference type="HOGENOM" id="CLU_2192697_0_0_0"/>
<dbReference type="Proteomes" id="UP000002208">
    <property type="component" value="Plasmid 3"/>
</dbReference>
<reference evidence="1 2" key="1">
    <citation type="journal article" date="2009" name="PLoS Genet.">
        <title>Alliance of proteomics and genomics to unravel the specificities of Sahara bacterium Deinococcus deserti.</title>
        <authorList>
            <person name="de Groot A."/>
            <person name="Dulermo R."/>
            <person name="Ortet P."/>
            <person name="Blanchard L."/>
            <person name="Guerin P."/>
            <person name="Fernandez B."/>
            <person name="Vacherie B."/>
            <person name="Dossat C."/>
            <person name="Jolivet E."/>
            <person name="Siguier P."/>
            <person name="Chandler M."/>
            <person name="Barakat M."/>
            <person name="Dedieu A."/>
            <person name="Barbe V."/>
            <person name="Heulin T."/>
            <person name="Sommer S."/>
            <person name="Achouak W."/>
            <person name="Armengaud J."/>
        </authorList>
    </citation>
    <scope>NUCLEOTIDE SEQUENCE [LARGE SCALE GENOMIC DNA]</scope>
    <source>
        <strain evidence="2">DSM 17065 / CIP 109153 / LMG 22923 / VCD115</strain>
        <plasmid evidence="2">pDeide3</plasmid>
    </source>
</reference>
<gene>
    <name evidence="1" type="ordered locus">Deide_3p00473</name>
</gene>
<dbReference type="EMBL" id="CP001117">
    <property type="protein sequence ID" value="ACO47969.1"/>
    <property type="molecule type" value="Genomic_DNA"/>
</dbReference>
<dbReference type="KEGG" id="ddr:Deide_3p00473"/>
<organism evidence="1 2">
    <name type="scientific">Deinococcus deserti (strain DSM 17065 / CIP 109153 / LMG 22923 / VCD115)</name>
    <dbReference type="NCBI Taxonomy" id="546414"/>
    <lineage>
        <taxon>Bacteria</taxon>
        <taxon>Thermotogati</taxon>
        <taxon>Deinococcota</taxon>
        <taxon>Deinococci</taxon>
        <taxon>Deinococcales</taxon>
        <taxon>Deinococcaceae</taxon>
        <taxon>Deinococcus</taxon>
    </lineage>
</organism>
<proteinExistence type="predicted"/>
<evidence type="ECO:0000313" key="1">
    <source>
        <dbReference type="EMBL" id="ACO47969.1"/>
    </source>
</evidence>
<name>C1D488_DEIDV</name>
<geneLocation type="plasmid" evidence="2">
    <name>pDeide3</name>
</geneLocation>
<keyword evidence="2" id="KW-1185">Reference proteome</keyword>
<sequence length="108" mass="12012">MRKSHFLLRPESEGWWPYRTGVSVTAQVTMPDTTALQLLNAEVYFPFRVMGAEAETVGAAVTPACIGRTARLSRRTSRSFSTRRELGSGILTRNGSFTVRLLEALLHV</sequence>
<evidence type="ECO:0000313" key="2">
    <source>
        <dbReference type="Proteomes" id="UP000002208"/>
    </source>
</evidence>
<protein>
    <submittedName>
        <fullName evidence="1">Uncharacterized protein</fullName>
    </submittedName>
</protein>